<evidence type="ECO:0000256" key="2">
    <source>
        <dbReference type="ARBA" id="ARBA00012438"/>
    </source>
</evidence>
<evidence type="ECO:0000313" key="11">
    <source>
        <dbReference type="Proteomes" id="UP000262073"/>
    </source>
</evidence>
<dbReference type="SUPFAM" id="SSF55874">
    <property type="entry name" value="ATPase domain of HSP90 chaperone/DNA topoisomerase II/histidine kinase"/>
    <property type="match status" value="1"/>
</dbReference>
<gene>
    <name evidence="10" type="ORF">D0Y50_16510</name>
</gene>
<reference evidence="10 11" key="1">
    <citation type="submission" date="2018-08" db="EMBL/GenBank/DDBJ databases">
        <title>Salinimonas sediminis sp. nov., a piezophilic bacterium isolated from a deep-sea sediment sample from the New Britain Trench.</title>
        <authorList>
            <person name="Cao J."/>
        </authorList>
    </citation>
    <scope>NUCLEOTIDE SEQUENCE [LARGE SCALE GENOMIC DNA]</scope>
    <source>
        <strain evidence="10 11">N102</strain>
    </source>
</reference>
<evidence type="ECO:0000256" key="6">
    <source>
        <dbReference type="ARBA" id="ARBA00022777"/>
    </source>
</evidence>
<dbReference type="Pfam" id="PF07730">
    <property type="entry name" value="HisKA_3"/>
    <property type="match status" value="1"/>
</dbReference>
<keyword evidence="6 10" id="KW-0418">Kinase</keyword>
<organism evidence="10 11">
    <name type="scientific">Salinimonas sediminis</name>
    <dbReference type="NCBI Taxonomy" id="2303538"/>
    <lineage>
        <taxon>Bacteria</taxon>
        <taxon>Pseudomonadati</taxon>
        <taxon>Pseudomonadota</taxon>
        <taxon>Gammaproteobacteria</taxon>
        <taxon>Alteromonadales</taxon>
        <taxon>Alteromonadaceae</taxon>
        <taxon>Alteromonas/Salinimonas group</taxon>
        <taxon>Salinimonas</taxon>
    </lineage>
</organism>
<evidence type="ECO:0000313" key="10">
    <source>
        <dbReference type="EMBL" id="AXR07824.1"/>
    </source>
</evidence>
<comment type="catalytic activity">
    <reaction evidence="1">
        <text>ATP + protein L-histidine = ADP + protein N-phospho-L-histidine.</text>
        <dbReference type="EC" id="2.7.13.3"/>
    </reaction>
</comment>
<keyword evidence="3" id="KW-0597">Phosphoprotein</keyword>
<dbReference type="GO" id="GO:0016020">
    <property type="term" value="C:membrane"/>
    <property type="evidence" value="ECO:0007669"/>
    <property type="project" value="InterPro"/>
</dbReference>
<feature type="domain" description="Histidine kinase" evidence="9">
    <location>
        <begin position="152"/>
        <end position="237"/>
    </location>
</feature>
<dbReference type="GO" id="GO:0046983">
    <property type="term" value="F:protein dimerization activity"/>
    <property type="evidence" value="ECO:0007669"/>
    <property type="project" value="InterPro"/>
</dbReference>
<keyword evidence="7" id="KW-0067">ATP-binding</keyword>
<dbReference type="KEGG" id="salm:D0Y50_16510"/>
<dbReference type="InterPro" id="IPR003594">
    <property type="entry name" value="HATPase_dom"/>
</dbReference>
<dbReference type="EC" id="2.7.13.3" evidence="2"/>
<evidence type="ECO:0000256" key="4">
    <source>
        <dbReference type="ARBA" id="ARBA00022679"/>
    </source>
</evidence>
<dbReference type="Pfam" id="PF02518">
    <property type="entry name" value="HATPase_c"/>
    <property type="match status" value="1"/>
</dbReference>
<dbReference type="AlphaFoldDB" id="A0A346NQL7"/>
<name>A0A346NQL7_9ALTE</name>
<accession>A0A346NQL7</accession>
<dbReference type="Gene3D" id="3.30.565.10">
    <property type="entry name" value="Histidine kinase-like ATPase, C-terminal domain"/>
    <property type="match status" value="1"/>
</dbReference>
<dbReference type="InterPro" id="IPR011712">
    <property type="entry name" value="Sig_transdc_His_kin_sub3_dim/P"/>
</dbReference>
<evidence type="ECO:0000256" key="7">
    <source>
        <dbReference type="ARBA" id="ARBA00022840"/>
    </source>
</evidence>
<dbReference type="InterPro" id="IPR005467">
    <property type="entry name" value="His_kinase_dom"/>
</dbReference>
<protein>
    <recommendedName>
        <fullName evidence="2">histidine kinase</fullName>
        <ecNumber evidence="2">2.7.13.3</ecNumber>
    </recommendedName>
</protein>
<dbReference type="PANTHER" id="PTHR24421">
    <property type="entry name" value="NITRATE/NITRITE SENSOR PROTEIN NARX-RELATED"/>
    <property type="match status" value="1"/>
</dbReference>
<dbReference type="InterPro" id="IPR050482">
    <property type="entry name" value="Sensor_HK_TwoCompSys"/>
</dbReference>
<dbReference type="Proteomes" id="UP000262073">
    <property type="component" value="Chromosome"/>
</dbReference>
<evidence type="ECO:0000256" key="8">
    <source>
        <dbReference type="ARBA" id="ARBA00023012"/>
    </source>
</evidence>
<keyword evidence="5" id="KW-0547">Nucleotide-binding</keyword>
<dbReference type="PROSITE" id="PS50109">
    <property type="entry name" value="HIS_KIN"/>
    <property type="match status" value="1"/>
</dbReference>
<dbReference type="GO" id="GO:0000155">
    <property type="term" value="F:phosphorelay sensor kinase activity"/>
    <property type="evidence" value="ECO:0007669"/>
    <property type="project" value="InterPro"/>
</dbReference>
<evidence type="ECO:0000256" key="5">
    <source>
        <dbReference type="ARBA" id="ARBA00022741"/>
    </source>
</evidence>
<dbReference type="Gene3D" id="1.20.5.1930">
    <property type="match status" value="1"/>
</dbReference>
<dbReference type="OrthoDB" id="9797605at2"/>
<evidence type="ECO:0000256" key="3">
    <source>
        <dbReference type="ARBA" id="ARBA00022553"/>
    </source>
</evidence>
<dbReference type="EMBL" id="CP031769">
    <property type="protein sequence ID" value="AXR07824.1"/>
    <property type="molecule type" value="Genomic_DNA"/>
</dbReference>
<dbReference type="CDD" id="cd16917">
    <property type="entry name" value="HATPase_UhpB-NarQ-NarX-like"/>
    <property type="match status" value="1"/>
</dbReference>
<evidence type="ECO:0000259" key="9">
    <source>
        <dbReference type="PROSITE" id="PS50109"/>
    </source>
</evidence>
<keyword evidence="11" id="KW-1185">Reference proteome</keyword>
<proteinExistence type="predicted"/>
<dbReference type="GO" id="GO:0005524">
    <property type="term" value="F:ATP binding"/>
    <property type="evidence" value="ECO:0007669"/>
    <property type="project" value="UniProtKB-KW"/>
</dbReference>
<sequence length="237" mass="26199">MLNNEISQALQDIHTLPQSLKTQLDREQESLTGLAKRLWAQQEAEKARLSRELHDGVGQLLTNLTRRLHDLSEGDSTHSEQHELYELHAIAKMALADVRQLSRLMSPTLLDDLGLKPALNWLCRSVLGHENIHYTCSIDAPEGLSKHVGVLLFRIAQEALTNSVKHAGASAVQLSVLYHHNIVRMQIHDDGCGFAKQQIEPGIGLSSIEDRAKAFNASLQIDTAPGQGTHIIITVPI</sequence>
<dbReference type="SMART" id="SM00387">
    <property type="entry name" value="HATPase_c"/>
    <property type="match status" value="1"/>
</dbReference>
<dbReference type="InterPro" id="IPR036890">
    <property type="entry name" value="HATPase_C_sf"/>
</dbReference>
<dbReference type="PANTHER" id="PTHR24421:SF10">
    <property type="entry name" value="NITRATE_NITRITE SENSOR PROTEIN NARQ"/>
    <property type="match status" value="1"/>
</dbReference>
<keyword evidence="4" id="KW-0808">Transferase</keyword>
<keyword evidence="8" id="KW-0902">Two-component regulatory system</keyword>
<evidence type="ECO:0000256" key="1">
    <source>
        <dbReference type="ARBA" id="ARBA00000085"/>
    </source>
</evidence>